<keyword evidence="2" id="KW-1185">Reference proteome</keyword>
<evidence type="ECO:0000313" key="2">
    <source>
        <dbReference type="Proteomes" id="UP001054837"/>
    </source>
</evidence>
<gene>
    <name evidence="1" type="ORF">CDAR_603451</name>
</gene>
<comment type="caution">
    <text evidence="1">The sequence shown here is derived from an EMBL/GenBank/DDBJ whole genome shotgun (WGS) entry which is preliminary data.</text>
</comment>
<sequence length="116" mass="13200">MLEFCVRANVQYRRASSSVRAPDGAERLEVNGVECAKQTRNRREDIFLAFGSKDSGLSCRTESYKNNYFGGRNSASFRVDTVDGQDKSERLNSEGPKFLILGDKQFRAFLIPYPYK</sequence>
<name>A0AAV4T365_9ARAC</name>
<organism evidence="1 2">
    <name type="scientific">Caerostris darwini</name>
    <dbReference type="NCBI Taxonomy" id="1538125"/>
    <lineage>
        <taxon>Eukaryota</taxon>
        <taxon>Metazoa</taxon>
        <taxon>Ecdysozoa</taxon>
        <taxon>Arthropoda</taxon>
        <taxon>Chelicerata</taxon>
        <taxon>Arachnida</taxon>
        <taxon>Araneae</taxon>
        <taxon>Araneomorphae</taxon>
        <taxon>Entelegynae</taxon>
        <taxon>Araneoidea</taxon>
        <taxon>Araneidae</taxon>
        <taxon>Caerostris</taxon>
    </lineage>
</organism>
<protein>
    <submittedName>
        <fullName evidence="1">Uncharacterized protein</fullName>
    </submittedName>
</protein>
<accession>A0AAV4T365</accession>
<evidence type="ECO:0000313" key="1">
    <source>
        <dbReference type="EMBL" id="GIY41093.1"/>
    </source>
</evidence>
<dbReference type="Proteomes" id="UP001054837">
    <property type="component" value="Unassembled WGS sequence"/>
</dbReference>
<dbReference type="AlphaFoldDB" id="A0AAV4T365"/>
<reference evidence="1 2" key="1">
    <citation type="submission" date="2021-06" db="EMBL/GenBank/DDBJ databases">
        <title>Caerostris darwini draft genome.</title>
        <authorList>
            <person name="Kono N."/>
            <person name="Arakawa K."/>
        </authorList>
    </citation>
    <scope>NUCLEOTIDE SEQUENCE [LARGE SCALE GENOMIC DNA]</scope>
</reference>
<proteinExistence type="predicted"/>
<dbReference type="EMBL" id="BPLQ01009034">
    <property type="protein sequence ID" value="GIY41093.1"/>
    <property type="molecule type" value="Genomic_DNA"/>
</dbReference>